<dbReference type="PATRIC" id="fig|1769779.3.peg.15"/>
<dbReference type="InterPro" id="IPR003697">
    <property type="entry name" value="Maf-like"/>
</dbReference>
<comment type="similarity">
    <text evidence="4">Belongs to the Maf family. YhdE subfamily.</text>
</comment>
<organism evidence="5 6">
    <name type="scientific">Microbulbifer aggregans</name>
    <dbReference type="NCBI Taxonomy" id="1769779"/>
    <lineage>
        <taxon>Bacteria</taxon>
        <taxon>Pseudomonadati</taxon>
        <taxon>Pseudomonadota</taxon>
        <taxon>Gammaproteobacteria</taxon>
        <taxon>Cellvibrionales</taxon>
        <taxon>Microbulbiferaceae</taxon>
        <taxon>Microbulbifer</taxon>
    </lineage>
</organism>
<evidence type="ECO:0000256" key="2">
    <source>
        <dbReference type="ARBA" id="ARBA00022801"/>
    </source>
</evidence>
<dbReference type="HAMAP" id="MF_00528">
    <property type="entry name" value="Maf"/>
    <property type="match status" value="1"/>
</dbReference>
<dbReference type="CDD" id="cd00555">
    <property type="entry name" value="Maf"/>
    <property type="match status" value="1"/>
</dbReference>
<dbReference type="Pfam" id="PF02545">
    <property type="entry name" value="Maf"/>
    <property type="match status" value="1"/>
</dbReference>
<proteinExistence type="inferred from homology"/>
<gene>
    <name evidence="5" type="primary">yhdE</name>
    <name evidence="5" type="ORF">AUP74_00015</name>
</gene>
<dbReference type="GO" id="GO:0009117">
    <property type="term" value="P:nucleotide metabolic process"/>
    <property type="evidence" value="ECO:0007669"/>
    <property type="project" value="UniProtKB-KW"/>
</dbReference>
<comment type="caution">
    <text evidence="4">Lacks conserved residue(s) required for the propagation of feature annotation.</text>
</comment>
<dbReference type="RefSeq" id="WP_069945772.1">
    <property type="nucleotide sequence ID" value="NZ_CP014143.1"/>
</dbReference>
<dbReference type="OrthoDB" id="9807767at2"/>
<dbReference type="NCBIfam" id="TIGR00172">
    <property type="entry name" value="maf"/>
    <property type="match status" value="1"/>
</dbReference>
<dbReference type="AlphaFoldDB" id="A0A1C9W2W9"/>
<evidence type="ECO:0000313" key="5">
    <source>
        <dbReference type="EMBL" id="AOS95495.1"/>
    </source>
</evidence>
<feature type="site" description="Important for substrate specificity" evidence="4">
    <location>
        <position position="82"/>
    </location>
</feature>
<feature type="active site" description="Proton acceptor" evidence="4">
    <location>
        <position position="81"/>
    </location>
</feature>
<feature type="site" description="Important for substrate specificity" evidence="4">
    <location>
        <position position="164"/>
    </location>
</feature>
<dbReference type="KEGG" id="micc:AUP74_00015"/>
<evidence type="ECO:0000256" key="3">
    <source>
        <dbReference type="ARBA" id="ARBA00023080"/>
    </source>
</evidence>
<comment type="function">
    <text evidence="4">Nucleoside triphosphate pyrophosphatase that hydrolyzes dTTP and UTP. May have a dual role in cell division arrest and in preventing the incorporation of modified nucleotides into cellular nucleic acids.</text>
</comment>
<dbReference type="SUPFAM" id="SSF52972">
    <property type="entry name" value="ITPase-like"/>
    <property type="match status" value="1"/>
</dbReference>
<reference evidence="6" key="1">
    <citation type="submission" date="2016-01" db="EMBL/GenBank/DDBJ databases">
        <title>Complete genome sequence of Microbulbifer sp. CCB-MM1, a halophile isolated from Matang Mangrove Forest, Perak.</title>
        <authorList>
            <person name="Moh T.H."/>
            <person name="Dinesh B."/>
            <person name="Lau N.-S."/>
            <person name="Go F."/>
            <person name="Alexander Chong S.-C."/>
        </authorList>
    </citation>
    <scope>NUCLEOTIDE SEQUENCE [LARGE SCALE GENOMIC DNA]</scope>
    <source>
        <strain evidence="6">CCB-MM1</strain>
    </source>
</reference>
<comment type="catalytic activity">
    <reaction evidence="4">
        <text>dTTP + H2O = dTMP + diphosphate + H(+)</text>
        <dbReference type="Rhea" id="RHEA:28534"/>
        <dbReference type="ChEBI" id="CHEBI:15377"/>
        <dbReference type="ChEBI" id="CHEBI:15378"/>
        <dbReference type="ChEBI" id="CHEBI:33019"/>
        <dbReference type="ChEBI" id="CHEBI:37568"/>
        <dbReference type="ChEBI" id="CHEBI:63528"/>
        <dbReference type="EC" id="3.6.1.9"/>
    </reaction>
</comment>
<dbReference type="EC" id="3.6.1.9" evidence="4"/>
<dbReference type="InterPro" id="IPR029001">
    <property type="entry name" value="ITPase-like_fam"/>
</dbReference>
<evidence type="ECO:0000256" key="4">
    <source>
        <dbReference type="HAMAP-Rule" id="MF_00528"/>
    </source>
</evidence>
<evidence type="ECO:0000256" key="1">
    <source>
        <dbReference type="ARBA" id="ARBA00001968"/>
    </source>
</evidence>
<keyword evidence="2 4" id="KW-0378">Hydrolase</keyword>
<dbReference type="PIRSF" id="PIRSF006305">
    <property type="entry name" value="Maf"/>
    <property type="match status" value="1"/>
</dbReference>
<dbReference type="PANTHER" id="PTHR43213">
    <property type="entry name" value="BIFUNCTIONAL DTTP/UTP PYROPHOSPHATASE/METHYLTRANSFERASE PROTEIN-RELATED"/>
    <property type="match status" value="1"/>
</dbReference>
<keyword evidence="4" id="KW-0963">Cytoplasm</keyword>
<sequence length="207" mass="22279">MPNTAADKTLLLASGSPRRAQLLAQIGVRFIQRAASLPEEREAGESAFAYVERLAREKAAAGLALAADLPGPVPAWSLGSDTLVVAGDRVLEKPCNFDDFSSMMSALSGREHVVLTAVCLSSRERTLCETVETRVRFRNLEAKQIETYWQTGEPRDKAGGYGIQGLGAALVASVSGSYTNVVGLPLEVLVPMLEEAGIPYWQWEGDL</sequence>
<dbReference type="GO" id="GO:0036221">
    <property type="term" value="F:UTP diphosphatase activity"/>
    <property type="evidence" value="ECO:0007669"/>
    <property type="project" value="RHEA"/>
</dbReference>
<comment type="cofactor">
    <cofactor evidence="1 4">
        <name>a divalent metal cation</name>
        <dbReference type="ChEBI" id="CHEBI:60240"/>
    </cofactor>
</comment>
<comment type="subcellular location">
    <subcellularLocation>
        <location evidence="4">Cytoplasm</location>
    </subcellularLocation>
</comment>
<dbReference type="STRING" id="1769779.AUP74_00015"/>
<dbReference type="Proteomes" id="UP000095672">
    <property type="component" value="Chromosome"/>
</dbReference>
<comment type="catalytic activity">
    <reaction evidence="4">
        <text>UTP + H2O = UMP + diphosphate + H(+)</text>
        <dbReference type="Rhea" id="RHEA:29395"/>
        <dbReference type="ChEBI" id="CHEBI:15377"/>
        <dbReference type="ChEBI" id="CHEBI:15378"/>
        <dbReference type="ChEBI" id="CHEBI:33019"/>
        <dbReference type="ChEBI" id="CHEBI:46398"/>
        <dbReference type="ChEBI" id="CHEBI:57865"/>
        <dbReference type="EC" id="3.6.1.9"/>
    </reaction>
</comment>
<feature type="site" description="Important for substrate specificity" evidence="4">
    <location>
        <position position="18"/>
    </location>
</feature>
<name>A0A1C9W2W9_9GAMM</name>
<dbReference type="GO" id="GO:0005737">
    <property type="term" value="C:cytoplasm"/>
    <property type="evidence" value="ECO:0007669"/>
    <property type="project" value="UniProtKB-SubCell"/>
</dbReference>
<dbReference type="PANTHER" id="PTHR43213:SF5">
    <property type="entry name" value="BIFUNCTIONAL DTTP_UTP PYROPHOSPHATASE_METHYLTRANSFERASE PROTEIN-RELATED"/>
    <property type="match status" value="1"/>
</dbReference>
<evidence type="ECO:0000313" key="6">
    <source>
        <dbReference type="Proteomes" id="UP000095672"/>
    </source>
</evidence>
<dbReference type="GO" id="GO:0036218">
    <property type="term" value="F:dTTP diphosphatase activity"/>
    <property type="evidence" value="ECO:0007669"/>
    <property type="project" value="RHEA"/>
</dbReference>
<keyword evidence="6" id="KW-1185">Reference proteome</keyword>
<accession>A0A1C9W2W9</accession>
<keyword evidence="3 4" id="KW-0546">Nucleotide metabolism</keyword>
<protein>
    <recommendedName>
        <fullName evidence="4">dTTP/UTP pyrophosphatase</fullName>
        <shortName evidence="4">dTTPase/UTPase</shortName>
        <ecNumber evidence="4">3.6.1.9</ecNumber>
    </recommendedName>
    <alternativeName>
        <fullName evidence="4">Nucleoside triphosphate pyrophosphatase</fullName>
    </alternativeName>
    <alternativeName>
        <fullName evidence="4">Nucleotide pyrophosphatase</fullName>
        <shortName evidence="4">Nucleotide PPase</shortName>
    </alternativeName>
</protein>
<dbReference type="Gene3D" id="3.90.950.10">
    <property type="match status" value="1"/>
</dbReference>
<dbReference type="EMBL" id="CP014143">
    <property type="protein sequence ID" value="AOS95495.1"/>
    <property type="molecule type" value="Genomic_DNA"/>
</dbReference>